<keyword evidence="8 12" id="KW-0653">Protein transport</keyword>
<dbReference type="GO" id="GO:0005886">
    <property type="term" value="C:plasma membrane"/>
    <property type="evidence" value="ECO:0007669"/>
    <property type="project" value="UniProtKB-SubCell"/>
</dbReference>
<evidence type="ECO:0000256" key="11">
    <source>
        <dbReference type="ARBA" id="ARBA00023225"/>
    </source>
</evidence>
<keyword evidence="15" id="KW-1185">Reference proteome</keyword>
<evidence type="ECO:0000313" key="14">
    <source>
        <dbReference type="EMBL" id="SEK89623.1"/>
    </source>
</evidence>
<dbReference type="SUPFAM" id="SSF160544">
    <property type="entry name" value="EscU C-terminal domain-like"/>
    <property type="match status" value="1"/>
</dbReference>
<dbReference type="InterPro" id="IPR006135">
    <property type="entry name" value="T3SS_substrate_exporter"/>
</dbReference>
<feature type="compositionally biased region" description="Basic and acidic residues" evidence="13">
    <location>
        <begin position="1"/>
        <end position="17"/>
    </location>
</feature>
<keyword evidence="14" id="KW-0966">Cell projection</keyword>
<dbReference type="Proteomes" id="UP000199081">
    <property type="component" value="Unassembled WGS sequence"/>
</dbReference>
<evidence type="ECO:0000256" key="12">
    <source>
        <dbReference type="RuleBase" id="RU364091"/>
    </source>
</evidence>
<evidence type="ECO:0000256" key="5">
    <source>
        <dbReference type="ARBA" id="ARBA00022475"/>
    </source>
</evidence>
<dbReference type="GO" id="GO:0044780">
    <property type="term" value="P:bacterial-type flagellum assembly"/>
    <property type="evidence" value="ECO:0007669"/>
    <property type="project" value="InterPro"/>
</dbReference>
<feature type="transmembrane region" description="Helical" evidence="12">
    <location>
        <begin position="149"/>
        <end position="172"/>
    </location>
</feature>
<comment type="similarity">
    <text evidence="2 12">Belongs to the type III secretion exporter family.</text>
</comment>
<dbReference type="PRINTS" id="PR00950">
    <property type="entry name" value="TYPE3IMSPROT"/>
</dbReference>
<keyword evidence="5 12" id="KW-1003">Cell membrane</keyword>
<evidence type="ECO:0000256" key="10">
    <source>
        <dbReference type="ARBA" id="ARBA00023136"/>
    </source>
</evidence>
<feature type="transmembrane region" description="Helical" evidence="12">
    <location>
        <begin position="192"/>
        <end position="210"/>
    </location>
</feature>
<dbReference type="RefSeq" id="WP_091480978.1">
    <property type="nucleotide sequence ID" value="NZ_BJYC01000009.1"/>
</dbReference>
<dbReference type="PANTHER" id="PTHR30531:SF12">
    <property type="entry name" value="FLAGELLAR BIOSYNTHETIC PROTEIN FLHB"/>
    <property type="match status" value="1"/>
</dbReference>
<organism evidence="14 15">
    <name type="scientific">Alkalibacterium pelagium</name>
    <dbReference type="NCBI Taxonomy" id="426702"/>
    <lineage>
        <taxon>Bacteria</taxon>
        <taxon>Bacillati</taxon>
        <taxon>Bacillota</taxon>
        <taxon>Bacilli</taxon>
        <taxon>Lactobacillales</taxon>
        <taxon>Carnobacteriaceae</taxon>
        <taxon>Alkalibacterium</taxon>
    </lineage>
</organism>
<evidence type="ECO:0000256" key="2">
    <source>
        <dbReference type="ARBA" id="ARBA00010690"/>
    </source>
</evidence>
<proteinExistence type="inferred from homology"/>
<dbReference type="Gene3D" id="6.10.250.2080">
    <property type="match status" value="1"/>
</dbReference>
<feature type="region of interest" description="Disordered" evidence="13">
    <location>
        <begin position="1"/>
        <end position="26"/>
    </location>
</feature>
<keyword evidence="9 12" id="KW-1133">Transmembrane helix</keyword>
<dbReference type="STRING" id="426702.SAMN04488099_10827"/>
<dbReference type="EMBL" id="FNZU01000008">
    <property type="protein sequence ID" value="SEK89623.1"/>
    <property type="molecule type" value="Genomic_DNA"/>
</dbReference>
<evidence type="ECO:0000256" key="3">
    <source>
        <dbReference type="ARBA" id="ARBA00021622"/>
    </source>
</evidence>
<protein>
    <recommendedName>
        <fullName evidence="3 12">Flagellar biosynthetic protein FlhB</fullName>
    </recommendedName>
</protein>
<dbReference type="NCBIfam" id="TIGR00328">
    <property type="entry name" value="flhB"/>
    <property type="match status" value="1"/>
</dbReference>
<gene>
    <name evidence="12" type="primary">flhB</name>
    <name evidence="14" type="ORF">SAMN04488099_10827</name>
</gene>
<keyword evidence="4 12" id="KW-0813">Transport</keyword>
<evidence type="ECO:0000256" key="7">
    <source>
        <dbReference type="ARBA" id="ARBA00022795"/>
    </source>
</evidence>
<sequence>MAADKDGKTEKPTPKKLREARKKGQVPKSQDLSSAISFGLFALGFTALAMYVLQRAYVFLQESLRFGNDPARVVHELPAMGMNAIIWFIVLAAPFLGIAFFTGVVGNMVQVGFLFTKEPLKPSFSKINPISGFKNIFGKKALFGLVKNLMKLFIVVGFTVYTLYQSAVVILNAGRVGSFAIFPLMIELVSQLAFQLAVFMAILGILDYVYQRYDHKKNLMMSMQEIKDEYKEMEGDPQIKSQRKARYRDMLAGNIKDVAESTVLITNPTHFAIAVRYDQTKDQVPVVLVKGQDHMALKMRELARQENVPIIENKPLARALYKQVEPMDPIPTDMYEAIAEILALIFQAEASRKHKI</sequence>
<feature type="transmembrane region" description="Helical" evidence="12">
    <location>
        <begin position="85"/>
        <end position="116"/>
    </location>
</feature>
<dbReference type="AlphaFoldDB" id="A0A1H7KRY0"/>
<evidence type="ECO:0000256" key="13">
    <source>
        <dbReference type="SAM" id="MobiDB-lite"/>
    </source>
</evidence>
<keyword evidence="6 12" id="KW-0812">Transmembrane</keyword>
<keyword evidence="11 12" id="KW-1006">Bacterial flagellum protein export</keyword>
<dbReference type="Gene3D" id="3.40.1690.10">
    <property type="entry name" value="secretion proteins EscU"/>
    <property type="match status" value="1"/>
</dbReference>
<reference evidence="15" key="1">
    <citation type="submission" date="2016-10" db="EMBL/GenBank/DDBJ databases">
        <authorList>
            <person name="Varghese N."/>
            <person name="Submissions S."/>
        </authorList>
    </citation>
    <scope>NUCLEOTIDE SEQUENCE [LARGE SCALE GENOMIC DNA]</scope>
    <source>
        <strain evidence="15">DSM 19183</strain>
    </source>
</reference>
<accession>A0A1H7KRY0</accession>
<dbReference type="Pfam" id="PF01312">
    <property type="entry name" value="Bac_export_2"/>
    <property type="match status" value="1"/>
</dbReference>
<dbReference type="InterPro" id="IPR006136">
    <property type="entry name" value="FlhB"/>
</dbReference>
<name>A0A1H7KRY0_9LACT</name>
<keyword evidence="7 12" id="KW-1005">Bacterial flagellum biogenesis</keyword>
<comment type="function">
    <text evidence="12">Required for formation of the rod structure in the basal body of the flagellar apparatus. Together with FliI and FliH, may constitute the export apparatus of flagellin.</text>
</comment>
<dbReference type="InterPro" id="IPR029025">
    <property type="entry name" value="T3SS_substrate_exporter_C"/>
</dbReference>
<dbReference type="GO" id="GO:0009306">
    <property type="term" value="P:protein secretion"/>
    <property type="evidence" value="ECO:0007669"/>
    <property type="project" value="InterPro"/>
</dbReference>
<evidence type="ECO:0000256" key="9">
    <source>
        <dbReference type="ARBA" id="ARBA00022989"/>
    </source>
</evidence>
<keyword evidence="14" id="KW-0969">Cilium</keyword>
<keyword evidence="14" id="KW-0282">Flagellum</keyword>
<comment type="subcellular location">
    <subcellularLocation>
        <location evidence="1">Cell membrane</location>
        <topology evidence="1">Multi-pass membrane protein</topology>
    </subcellularLocation>
</comment>
<evidence type="ECO:0000313" key="15">
    <source>
        <dbReference type="Proteomes" id="UP000199081"/>
    </source>
</evidence>
<keyword evidence="10 12" id="KW-0472">Membrane</keyword>
<evidence type="ECO:0000256" key="4">
    <source>
        <dbReference type="ARBA" id="ARBA00022448"/>
    </source>
</evidence>
<feature type="transmembrane region" description="Helical" evidence="12">
    <location>
        <begin position="32"/>
        <end position="53"/>
    </location>
</feature>
<evidence type="ECO:0000256" key="8">
    <source>
        <dbReference type="ARBA" id="ARBA00022927"/>
    </source>
</evidence>
<dbReference type="PANTHER" id="PTHR30531">
    <property type="entry name" value="FLAGELLAR BIOSYNTHETIC PROTEIN FLHB"/>
    <property type="match status" value="1"/>
</dbReference>
<dbReference type="OrthoDB" id="9807950at2"/>
<evidence type="ECO:0000256" key="6">
    <source>
        <dbReference type="ARBA" id="ARBA00022692"/>
    </source>
</evidence>
<evidence type="ECO:0000256" key="1">
    <source>
        <dbReference type="ARBA" id="ARBA00004651"/>
    </source>
</evidence>